<sequence>MSKMLKPFSLLSRKKPATRPFKDYYLDWFNTLKNHLIPLLDRSLSSSAPAPLLSSYVHLLLHHILSFYDALDAAATPDSIPHLLFPSWRTPIETPFLVLGDLHPYLFTNLLRSFLDDQSDDEVTQSDVENEERSQLYDVGDLDFDLERPWQVAMAWKDVSKNLMTQIEQIECGVRLMVPALLDRARKAQTGFVRRVAEAWVDNEGKKERVVGVGEAVKMEMEEMVVVFADANRLRKSVITEIVGALDVFQGALFLEGLAQFLVGFRDPDLLSEFEKCKTPINKQARLAL</sequence>
<name>A0A7J7CKA1_TRIWF</name>
<dbReference type="PANTHER" id="PTHR46354">
    <property type="entry name" value="DOG1 DOMAIN-CONTAINING PROTEIN"/>
    <property type="match status" value="1"/>
</dbReference>
<gene>
    <name evidence="2" type="ORF">HS088_TW16G00865</name>
</gene>
<dbReference type="InterPro" id="IPR051886">
    <property type="entry name" value="Seed_Dev/Stress_Resp_Reg"/>
</dbReference>
<dbReference type="OrthoDB" id="683795at2759"/>
<comment type="caution">
    <text evidence="2">The sequence shown here is derived from an EMBL/GenBank/DDBJ whole genome shotgun (WGS) entry which is preliminary data.</text>
</comment>
<evidence type="ECO:0000313" key="3">
    <source>
        <dbReference type="Proteomes" id="UP000593562"/>
    </source>
</evidence>
<evidence type="ECO:0000313" key="2">
    <source>
        <dbReference type="EMBL" id="KAF5734416.1"/>
    </source>
</evidence>
<keyword evidence="3" id="KW-1185">Reference proteome</keyword>
<dbReference type="GO" id="GO:0006351">
    <property type="term" value="P:DNA-templated transcription"/>
    <property type="evidence" value="ECO:0007669"/>
    <property type="project" value="InterPro"/>
</dbReference>
<dbReference type="InterPro" id="IPR025422">
    <property type="entry name" value="TGA_domain"/>
</dbReference>
<accession>A0A7J7CKA1</accession>
<evidence type="ECO:0000259" key="1">
    <source>
        <dbReference type="PROSITE" id="PS51806"/>
    </source>
</evidence>
<reference evidence="2 3" key="1">
    <citation type="journal article" date="2020" name="Nat. Commun.">
        <title>Genome of Tripterygium wilfordii and identification of cytochrome P450 involved in triptolide biosynthesis.</title>
        <authorList>
            <person name="Tu L."/>
            <person name="Su P."/>
            <person name="Zhang Z."/>
            <person name="Gao L."/>
            <person name="Wang J."/>
            <person name="Hu T."/>
            <person name="Zhou J."/>
            <person name="Zhang Y."/>
            <person name="Zhao Y."/>
            <person name="Liu Y."/>
            <person name="Song Y."/>
            <person name="Tong Y."/>
            <person name="Lu Y."/>
            <person name="Yang J."/>
            <person name="Xu C."/>
            <person name="Jia M."/>
            <person name="Peters R.J."/>
            <person name="Huang L."/>
            <person name="Gao W."/>
        </authorList>
    </citation>
    <scope>NUCLEOTIDE SEQUENCE [LARGE SCALE GENOMIC DNA]</scope>
    <source>
        <strain evidence="3">cv. XIE 37</strain>
        <tissue evidence="2">Leaf</tissue>
    </source>
</reference>
<dbReference type="GO" id="GO:0043565">
    <property type="term" value="F:sequence-specific DNA binding"/>
    <property type="evidence" value="ECO:0007669"/>
    <property type="project" value="InterPro"/>
</dbReference>
<protein>
    <recommendedName>
        <fullName evidence="1">DOG1 domain-containing protein</fullName>
    </recommendedName>
</protein>
<dbReference type="InParanoid" id="A0A7J7CKA1"/>
<dbReference type="AlphaFoldDB" id="A0A7J7CKA1"/>
<dbReference type="PROSITE" id="PS51806">
    <property type="entry name" value="DOG1"/>
    <property type="match status" value="1"/>
</dbReference>
<feature type="domain" description="DOG1" evidence="1">
    <location>
        <begin position="18"/>
        <end position="275"/>
    </location>
</feature>
<dbReference type="Pfam" id="PF14144">
    <property type="entry name" value="DOG1"/>
    <property type="match status" value="1"/>
</dbReference>
<dbReference type="EMBL" id="JAAARO010000016">
    <property type="protein sequence ID" value="KAF5734416.1"/>
    <property type="molecule type" value="Genomic_DNA"/>
</dbReference>
<dbReference type="PANTHER" id="PTHR46354:SF9">
    <property type="entry name" value="PROTEIN INAPERTURATE POLLEN1"/>
    <property type="match status" value="1"/>
</dbReference>
<proteinExistence type="predicted"/>
<dbReference type="Proteomes" id="UP000593562">
    <property type="component" value="Unassembled WGS sequence"/>
</dbReference>
<organism evidence="2 3">
    <name type="scientific">Tripterygium wilfordii</name>
    <name type="common">Thunder God vine</name>
    <dbReference type="NCBI Taxonomy" id="458696"/>
    <lineage>
        <taxon>Eukaryota</taxon>
        <taxon>Viridiplantae</taxon>
        <taxon>Streptophyta</taxon>
        <taxon>Embryophyta</taxon>
        <taxon>Tracheophyta</taxon>
        <taxon>Spermatophyta</taxon>
        <taxon>Magnoliopsida</taxon>
        <taxon>eudicotyledons</taxon>
        <taxon>Gunneridae</taxon>
        <taxon>Pentapetalae</taxon>
        <taxon>rosids</taxon>
        <taxon>fabids</taxon>
        <taxon>Celastrales</taxon>
        <taxon>Celastraceae</taxon>
        <taxon>Tripterygium</taxon>
    </lineage>
</organism>